<gene>
    <name evidence="2" type="ORF">ZOSMA_23G00850</name>
</gene>
<evidence type="ECO:0000313" key="3">
    <source>
        <dbReference type="Proteomes" id="UP000036987"/>
    </source>
</evidence>
<dbReference type="Proteomes" id="UP000036987">
    <property type="component" value="Unassembled WGS sequence"/>
</dbReference>
<comment type="caution">
    <text evidence="2">The sequence shown here is derived from an EMBL/GenBank/DDBJ whole genome shotgun (WGS) entry which is preliminary data.</text>
</comment>
<organism evidence="2 3">
    <name type="scientific">Zostera marina</name>
    <name type="common">Eelgrass</name>
    <dbReference type="NCBI Taxonomy" id="29655"/>
    <lineage>
        <taxon>Eukaryota</taxon>
        <taxon>Viridiplantae</taxon>
        <taxon>Streptophyta</taxon>
        <taxon>Embryophyta</taxon>
        <taxon>Tracheophyta</taxon>
        <taxon>Spermatophyta</taxon>
        <taxon>Magnoliopsida</taxon>
        <taxon>Liliopsida</taxon>
        <taxon>Zosteraceae</taxon>
        <taxon>Zostera</taxon>
    </lineage>
</organism>
<sequence>MFEWDVLRLRRFLRLLCDNILCRSTCSRCKSSRSKYLTLPQVIDSSGACIDIADVSLACAETGADLVPVKISLLGDCRIGKTSFMMKYAGSAGTKSKDQETAAKEEEEEEDGKGLQMEGLNLMDKITYIRGARIIHSIWDVTGDERFLYHMPIACKDSSAILYMFDLTNRWTLNNVIGWYRQSMKWNKTAIPVLIGTKFDDFVKLPIEIQWTVVEQARAFARAMSATLFFSSSTHNINVNKIFKFITAKTFNLPWTVERNLKLGEPIIDF</sequence>
<dbReference type="PRINTS" id="PR00449">
    <property type="entry name" value="RASTRNSFRMNG"/>
</dbReference>
<dbReference type="OMA" id="FDLNCTI"/>
<protein>
    <submittedName>
        <fullName evidence="2">Septum-promoting GTP-binding protein 1</fullName>
    </submittedName>
</protein>
<dbReference type="EMBL" id="LFYR01000839">
    <property type="protein sequence ID" value="KMZ68430.1"/>
    <property type="molecule type" value="Genomic_DNA"/>
</dbReference>
<dbReference type="OrthoDB" id="6585768at2759"/>
<dbReference type="InterPro" id="IPR001806">
    <property type="entry name" value="Small_GTPase"/>
</dbReference>
<dbReference type="GO" id="GO:0005525">
    <property type="term" value="F:GTP binding"/>
    <property type="evidence" value="ECO:0000318"/>
    <property type="project" value="GO_Central"/>
</dbReference>
<dbReference type="STRING" id="29655.A0A0K9PJK7"/>
<dbReference type="Gene3D" id="3.40.50.300">
    <property type="entry name" value="P-loop containing nucleotide triphosphate hydrolases"/>
    <property type="match status" value="1"/>
</dbReference>
<dbReference type="GO" id="GO:0003924">
    <property type="term" value="F:GTPase activity"/>
    <property type="evidence" value="ECO:0000318"/>
    <property type="project" value="GO_Central"/>
</dbReference>
<accession>A0A0K9PJK7</accession>
<dbReference type="PROSITE" id="PS51419">
    <property type="entry name" value="RAB"/>
    <property type="match status" value="1"/>
</dbReference>
<keyword evidence="3" id="KW-1185">Reference proteome</keyword>
<keyword evidence="1" id="KW-0547">Nucleotide-binding</keyword>
<name>A0A0K9PJK7_ZOSMR</name>
<dbReference type="AlphaFoldDB" id="A0A0K9PJK7"/>
<reference evidence="3" key="1">
    <citation type="journal article" date="2016" name="Nature">
        <title>The genome of the seagrass Zostera marina reveals angiosperm adaptation to the sea.</title>
        <authorList>
            <person name="Olsen J.L."/>
            <person name="Rouze P."/>
            <person name="Verhelst B."/>
            <person name="Lin Y.-C."/>
            <person name="Bayer T."/>
            <person name="Collen J."/>
            <person name="Dattolo E."/>
            <person name="De Paoli E."/>
            <person name="Dittami S."/>
            <person name="Maumus F."/>
            <person name="Michel G."/>
            <person name="Kersting A."/>
            <person name="Lauritano C."/>
            <person name="Lohaus R."/>
            <person name="Toepel M."/>
            <person name="Tonon T."/>
            <person name="Vanneste K."/>
            <person name="Amirebrahimi M."/>
            <person name="Brakel J."/>
            <person name="Bostroem C."/>
            <person name="Chovatia M."/>
            <person name="Grimwood J."/>
            <person name="Jenkins J.W."/>
            <person name="Jueterbock A."/>
            <person name="Mraz A."/>
            <person name="Stam W.T."/>
            <person name="Tice H."/>
            <person name="Bornberg-Bauer E."/>
            <person name="Green P.J."/>
            <person name="Pearson G.A."/>
            <person name="Procaccini G."/>
            <person name="Duarte C.M."/>
            <person name="Schmutz J."/>
            <person name="Reusch T.B.H."/>
            <person name="Van de Peer Y."/>
        </authorList>
    </citation>
    <scope>NUCLEOTIDE SEQUENCE [LARGE SCALE GENOMIC DNA]</scope>
    <source>
        <strain evidence="3">cv. Finnish</strain>
    </source>
</reference>
<dbReference type="SUPFAM" id="SSF52540">
    <property type="entry name" value="P-loop containing nucleoside triphosphate hydrolases"/>
    <property type="match status" value="1"/>
</dbReference>
<evidence type="ECO:0000313" key="2">
    <source>
        <dbReference type="EMBL" id="KMZ68430.1"/>
    </source>
</evidence>
<dbReference type="InterPro" id="IPR027417">
    <property type="entry name" value="P-loop_NTPase"/>
</dbReference>
<evidence type="ECO:0000256" key="1">
    <source>
        <dbReference type="ARBA" id="ARBA00022741"/>
    </source>
</evidence>
<proteinExistence type="predicted"/>
<dbReference type="SMART" id="SM00175">
    <property type="entry name" value="RAB"/>
    <property type="match status" value="1"/>
</dbReference>
<dbReference type="PANTHER" id="PTHR47978">
    <property type="match status" value="1"/>
</dbReference>
<dbReference type="Pfam" id="PF00071">
    <property type="entry name" value="Ras"/>
    <property type="match status" value="1"/>
</dbReference>